<dbReference type="OrthoDB" id="2942533at2759"/>
<evidence type="ECO:0000256" key="7">
    <source>
        <dbReference type="ARBA" id="ARBA00023128"/>
    </source>
</evidence>
<evidence type="ECO:0000256" key="5">
    <source>
        <dbReference type="ARBA" id="ARBA00022803"/>
    </source>
</evidence>
<evidence type="ECO:0000256" key="8">
    <source>
        <dbReference type="ARBA" id="ARBA00023136"/>
    </source>
</evidence>
<evidence type="ECO:0000256" key="10">
    <source>
        <dbReference type="PROSITE-ProRule" id="PRU00339"/>
    </source>
</evidence>
<evidence type="ECO:0000256" key="9">
    <source>
        <dbReference type="ARBA" id="ARBA00038030"/>
    </source>
</evidence>
<sequence length="475" mass="53376">QRLTAATSLKTKGNQAFAEKRYQQAIQLYTQAIRFLADPIFYSNRAACYANLNQPDRVIADCTEALRLNPTYIKALQRRAIGYDFLGDAENALFDFTSLSILEGFKNKVALEHTHKLLKAISEEKASKVIKTRAPRLPSPVYINAYLDSFRPDIRCNDLPYTIDEDSGDAYYVKARSALAQKKYYDALDYIKLAVDRGCSNQAVAHNLKGTLIFLEGQSDEALNAFNEALRLDPNYIQVYIKKSNVYMEKGDLTAALAQMEIASNLSPLDPDIYYHLGQIHYISGHYDLAMKDYAESIRLDPTFVYAHIQLAVVQHRLGNHSTAVAMFQKISTQFPTQAEVFNYYGEVLIDQGNIQGAINMFDKAMALDPSHPLPFINKAMILYQHLGRPDEAIQLCKSALDADPACDAAVASLAQMLIEQDRPSEALVYYEKAIPLARTQPELEHAISYVEATKAQIRFAKEYPNAAAKLRTLK</sequence>
<evidence type="ECO:0000256" key="3">
    <source>
        <dbReference type="ARBA" id="ARBA00022737"/>
    </source>
</evidence>
<feature type="repeat" description="TPR" evidence="10">
    <location>
        <begin position="339"/>
        <end position="372"/>
    </location>
</feature>
<evidence type="ECO:0000313" key="11">
    <source>
        <dbReference type="EMBL" id="OAC99915.1"/>
    </source>
</evidence>
<evidence type="ECO:0000256" key="6">
    <source>
        <dbReference type="ARBA" id="ARBA00022989"/>
    </source>
</evidence>
<dbReference type="PROSITE" id="PS50005">
    <property type="entry name" value="TPR"/>
    <property type="match status" value="3"/>
</dbReference>
<reference evidence="11 12" key="1">
    <citation type="submission" date="2015-06" db="EMBL/GenBank/DDBJ databases">
        <title>Expansion of signal transduction pathways in fungi by whole-genome duplication.</title>
        <authorList>
            <consortium name="DOE Joint Genome Institute"/>
            <person name="Corrochano L.M."/>
            <person name="Kuo A."/>
            <person name="Marcet-Houben M."/>
            <person name="Polaino S."/>
            <person name="Salamov A."/>
            <person name="Villalobos J.M."/>
            <person name="Alvarez M.I."/>
            <person name="Avalos J."/>
            <person name="Benito E.P."/>
            <person name="Benoit I."/>
            <person name="Burger G."/>
            <person name="Camino L.P."/>
            <person name="Canovas D."/>
            <person name="Cerda-Olmedo E."/>
            <person name="Cheng J.-F."/>
            <person name="Dominguez A."/>
            <person name="Elias M."/>
            <person name="Eslava A.P."/>
            <person name="Glaser F."/>
            <person name="Grimwood J."/>
            <person name="Gutierrez G."/>
            <person name="Heitman J."/>
            <person name="Henrissat B."/>
            <person name="Iturriaga E.A."/>
            <person name="Lang B.F."/>
            <person name="Lavin J.L."/>
            <person name="Lee S."/>
            <person name="Li W."/>
            <person name="Lindquist E."/>
            <person name="Lopez-Garcia S."/>
            <person name="Luque E.M."/>
            <person name="Marcos A.T."/>
            <person name="Martin J."/>
            <person name="Mccluskey K."/>
            <person name="Medina H.R."/>
            <person name="Miralles-Duran A."/>
            <person name="Miyazaki A."/>
            <person name="Munoz-Torres E."/>
            <person name="Oguiza J.A."/>
            <person name="Ohm R."/>
            <person name="Olmedo M."/>
            <person name="Orejas M."/>
            <person name="Ortiz-Castellanos L."/>
            <person name="Pisabarro A.G."/>
            <person name="Rodriguez-Romero J."/>
            <person name="Ruiz-Herrera J."/>
            <person name="Ruiz-Vazquez R."/>
            <person name="Sanz C."/>
            <person name="Schackwitz W."/>
            <person name="Schmutz J."/>
            <person name="Shahriari M."/>
            <person name="Shelest E."/>
            <person name="Silva-Franco F."/>
            <person name="Soanes D."/>
            <person name="Syed K."/>
            <person name="Tagua V.G."/>
            <person name="Talbot N.J."/>
            <person name="Thon M."/>
            <person name="De Vries R.P."/>
            <person name="Wiebenga A."/>
            <person name="Yadav J.S."/>
            <person name="Braun E.L."/>
            <person name="Baker S."/>
            <person name="Garre V."/>
            <person name="Horwitz B."/>
            <person name="Torres-Martinez S."/>
            <person name="Idnurm A."/>
            <person name="Herrera-Estrella A."/>
            <person name="Gabaldon T."/>
            <person name="Grigoriev I.V."/>
        </authorList>
    </citation>
    <scope>NUCLEOTIDE SEQUENCE [LARGE SCALE GENOMIC DNA]</scope>
    <source>
        <strain evidence="11 12">CBS 277.49</strain>
    </source>
</reference>
<accession>A0A168IFU4</accession>
<dbReference type="Proteomes" id="UP000077051">
    <property type="component" value="Unassembled WGS sequence"/>
</dbReference>
<evidence type="ECO:0000313" key="12">
    <source>
        <dbReference type="Proteomes" id="UP000077051"/>
    </source>
</evidence>
<keyword evidence="12" id="KW-1185">Reference proteome</keyword>
<dbReference type="GO" id="GO:0030150">
    <property type="term" value="P:protein import into mitochondrial matrix"/>
    <property type="evidence" value="ECO:0007669"/>
    <property type="project" value="TreeGrafter"/>
</dbReference>
<dbReference type="PANTHER" id="PTHR46208:SF1">
    <property type="entry name" value="MITOCHONDRIAL IMPORT RECEPTOR SUBUNIT TOM70"/>
    <property type="match status" value="1"/>
</dbReference>
<dbReference type="Gene3D" id="1.25.40.10">
    <property type="entry name" value="Tetratricopeptide repeat domain"/>
    <property type="match status" value="2"/>
</dbReference>
<dbReference type="GO" id="GO:0030943">
    <property type="term" value="F:mitochondrion targeting sequence binding"/>
    <property type="evidence" value="ECO:0007669"/>
    <property type="project" value="TreeGrafter"/>
</dbReference>
<evidence type="ECO:0000256" key="4">
    <source>
        <dbReference type="ARBA" id="ARBA00022787"/>
    </source>
</evidence>
<dbReference type="Pfam" id="PF00515">
    <property type="entry name" value="TPR_1"/>
    <property type="match status" value="1"/>
</dbReference>
<dbReference type="EMBL" id="AMYB01000007">
    <property type="protein sequence ID" value="OAC99915.1"/>
    <property type="molecule type" value="Genomic_DNA"/>
</dbReference>
<dbReference type="GO" id="GO:0008320">
    <property type="term" value="F:protein transmembrane transporter activity"/>
    <property type="evidence" value="ECO:0007669"/>
    <property type="project" value="TreeGrafter"/>
</dbReference>
<evidence type="ECO:0000256" key="1">
    <source>
        <dbReference type="ARBA" id="ARBA00004572"/>
    </source>
</evidence>
<dbReference type="InterPro" id="IPR019734">
    <property type="entry name" value="TPR_rpt"/>
</dbReference>
<feature type="repeat" description="TPR" evidence="10">
    <location>
        <begin position="203"/>
        <end position="236"/>
    </location>
</feature>
<comment type="subcellular location">
    <subcellularLocation>
        <location evidence="1">Mitochondrion outer membrane</location>
        <topology evidence="1">Single-pass membrane protein</topology>
    </subcellularLocation>
</comment>
<dbReference type="GO" id="GO:0045039">
    <property type="term" value="P:protein insertion into mitochondrial inner membrane"/>
    <property type="evidence" value="ECO:0007669"/>
    <property type="project" value="TreeGrafter"/>
</dbReference>
<dbReference type="Pfam" id="PF13432">
    <property type="entry name" value="TPR_16"/>
    <property type="match status" value="2"/>
</dbReference>
<keyword evidence="7" id="KW-0496">Mitochondrion</keyword>
<dbReference type="InterPro" id="IPR011990">
    <property type="entry name" value="TPR-like_helical_dom_sf"/>
</dbReference>
<keyword evidence="2" id="KW-0812">Transmembrane</keyword>
<dbReference type="VEuPathDB" id="FungiDB:MUCCIDRAFT_147886"/>
<dbReference type="PANTHER" id="PTHR46208">
    <property type="entry name" value="MITOCHONDRIAL IMPORT RECEPTOR SUBUNIT TOM70"/>
    <property type="match status" value="1"/>
</dbReference>
<dbReference type="SUPFAM" id="SSF48452">
    <property type="entry name" value="TPR-like"/>
    <property type="match status" value="2"/>
</dbReference>
<feature type="repeat" description="TPR" evidence="10">
    <location>
        <begin position="271"/>
        <end position="304"/>
    </location>
</feature>
<keyword evidence="5 10" id="KW-0802">TPR repeat</keyword>
<dbReference type="PROSITE" id="PS50293">
    <property type="entry name" value="TPR_REGION"/>
    <property type="match status" value="2"/>
</dbReference>
<keyword evidence="8" id="KW-0472">Membrane</keyword>
<dbReference type="STRING" id="747725.A0A168IFU4"/>
<comment type="similarity">
    <text evidence="9">Belongs to the Tom70 family.</text>
</comment>
<keyword evidence="3" id="KW-0677">Repeat</keyword>
<keyword evidence="4" id="KW-1000">Mitochondrion outer membrane</keyword>
<feature type="non-terminal residue" evidence="11">
    <location>
        <position position="1"/>
    </location>
</feature>
<organism evidence="11 12">
    <name type="scientific">Mucor lusitanicus CBS 277.49</name>
    <dbReference type="NCBI Taxonomy" id="747725"/>
    <lineage>
        <taxon>Eukaryota</taxon>
        <taxon>Fungi</taxon>
        <taxon>Fungi incertae sedis</taxon>
        <taxon>Mucoromycota</taxon>
        <taxon>Mucoromycotina</taxon>
        <taxon>Mucoromycetes</taxon>
        <taxon>Mucorales</taxon>
        <taxon>Mucorineae</taxon>
        <taxon>Mucoraceae</taxon>
        <taxon>Mucor</taxon>
    </lineage>
</organism>
<comment type="caution">
    <text evidence="11">The sequence shown here is derived from an EMBL/GenBank/DDBJ whole genome shotgun (WGS) entry which is preliminary data.</text>
</comment>
<dbReference type="GO" id="GO:0005741">
    <property type="term" value="C:mitochondrial outer membrane"/>
    <property type="evidence" value="ECO:0007669"/>
    <property type="project" value="UniProtKB-SubCell"/>
</dbReference>
<dbReference type="AlphaFoldDB" id="A0A168IFU4"/>
<dbReference type="SMART" id="SM00028">
    <property type="entry name" value="TPR"/>
    <property type="match status" value="11"/>
</dbReference>
<proteinExistence type="inferred from homology"/>
<name>A0A168IFU4_MUCCL</name>
<gene>
    <name evidence="11" type="ORF">MUCCIDRAFT_147886</name>
</gene>
<protein>
    <submittedName>
        <fullName evidence="11">Uncharacterized protein</fullName>
    </submittedName>
</protein>
<dbReference type="Pfam" id="PF14559">
    <property type="entry name" value="TPR_19"/>
    <property type="match status" value="1"/>
</dbReference>
<evidence type="ECO:0000256" key="2">
    <source>
        <dbReference type="ARBA" id="ARBA00022692"/>
    </source>
</evidence>
<dbReference type="Pfam" id="PF13414">
    <property type="entry name" value="TPR_11"/>
    <property type="match status" value="1"/>
</dbReference>
<keyword evidence="6" id="KW-1133">Transmembrane helix</keyword>